<dbReference type="EMBL" id="FRBD01000025">
    <property type="protein sequence ID" value="SHL15255.1"/>
    <property type="molecule type" value="Genomic_DNA"/>
</dbReference>
<dbReference type="OrthoDB" id="1080860at2"/>
<dbReference type="GO" id="GO:0004622">
    <property type="term" value="F:phosphatidylcholine lysophospholipase activity"/>
    <property type="evidence" value="ECO:0007669"/>
    <property type="project" value="TreeGrafter"/>
</dbReference>
<dbReference type="InterPro" id="IPR051532">
    <property type="entry name" value="Ester_Hydrolysis_Enzymes"/>
</dbReference>
<proteinExistence type="predicted"/>
<gene>
    <name evidence="3" type="ORF">SAMN05216463_12550</name>
</gene>
<dbReference type="PANTHER" id="PTHR30383">
    <property type="entry name" value="THIOESTERASE 1/PROTEASE 1/LYSOPHOSPHOLIPASE L1"/>
    <property type="match status" value="1"/>
</dbReference>
<dbReference type="RefSeq" id="WP_073210932.1">
    <property type="nucleotide sequence ID" value="NZ_FRBD01000025.1"/>
</dbReference>
<dbReference type="Gene3D" id="3.40.50.1110">
    <property type="entry name" value="SGNH hydrolase"/>
    <property type="match status" value="1"/>
</dbReference>
<dbReference type="InterPro" id="IPR013830">
    <property type="entry name" value="SGNH_hydro"/>
</dbReference>
<evidence type="ECO:0000259" key="2">
    <source>
        <dbReference type="Pfam" id="PF13472"/>
    </source>
</evidence>
<dbReference type="InterPro" id="IPR036514">
    <property type="entry name" value="SGNH_hydro_sf"/>
</dbReference>
<evidence type="ECO:0000313" key="4">
    <source>
        <dbReference type="Proteomes" id="UP000184130"/>
    </source>
</evidence>
<sequence>MKSDIIITKKIWLPLVGILLLIYIIILSINYYSAAKQESHQKYKQHKTSDTLKVAIIGDSWAERHYYHQCSIDHLIKEFSGKASKTVSFGISGLTSKEVYNELYRNTEIKQLMEDDTDYCVIMAGVNDTNQKMSTHYYKESMKCIINYLLEKGIIPIIIEIPDYNTEKAFTNHKIHRKILRYVSMAITGTPINCKQQFRNAFDELLNENGYKDKVCVIRYKSWNKDYKNDLKRLYLNDGMHLNEKGYEVLDSMIAKTISHHYALKHNLSYNIQK</sequence>
<protein>
    <submittedName>
        <fullName evidence="3">Lysophospholipase L1</fullName>
    </submittedName>
</protein>
<dbReference type="PANTHER" id="PTHR30383:SF5">
    <property type="entry name" value="SGNH HYDROLASE-TYPE ESTERASE DOMAIN-CONTAINING PROTEIN"/>
    <property type="match status" value="1"/>
</dbReference>
<feature type="domain" description="SGNH hydrolase-type esterase" evidence="2">
    <location>
        <begin position="57"/>
        <end position="249"/>
    </location>
</feature>
<reference evidence="3 4" key="1">
    <citation type="submission" date="2016-11" db="EMBL/GenBank/DDBJ databases">
        <authorList>
            <person name="Jaros S."/>
            <person name="Januszkiewicz K."/>
            <person name="Wedrychowicz H."/>
        </authorList>
    </citation>
    <scope>NUCLEOTIDE SEQUENCE [LARGE SCALE GENOMIC DNA]</scope>
    <source>
        <strain evidence="3 4">KHT3</strain>
    </source>
</reference>
<dbReference type="CDD" id="cd00229">
    <property type="entry name" value="SGNH_hydrolase"/>
    <property type="match status" value="1"/>
</dbReference>
<dbReference type="Proteomes" id="UP000184130">
    <property type="component" value="Unassembled WGS sequence"/>
</dbReference>
<keyword evidence="1" id="KW-0472">Membrane</keyword>
<name>A0A1M6YB87_XYLRU</name>
<feature type="transmembrane region" description="Helical" evidence="1">
    <location>
        <begin position="12"/>
        <end position="32"/>
    </location>
</feature>
<dbReference type="Pfam" id="PF13472">
    <property type="entry name" value="Lipase_GDSL_2"/>
    <property type="match status" value="1"/>
</dbReference>
<keyword evidence="1" id="KW-0812">Transmembrane</keyword>
<dbReference type="SUPFAM" id="SSF52266">
    <property type="entry name" value="SGNH hydrolase"/>
    <property type="match status" value="1"/>
</dbReference>
<keyword evidence="1" id="KW-1133">Transmembrane helix</keyword>
<evidence type="ECO:0000313" key="3">
    <source>
        <dbReference type="EMBL" id="SHL15255.1"/>
    </source>
</evidence>
<dbReference type="AlphaFoldDB" id="A0A1M6YB87"/>
<evidence type="ECO:0000256" key="1">
    <source>
        <dbReference type="SAM" id="Phobius"/>
    </source>
</evidence>
<accession>A0A1M6YB87</accession>
<organism evidence="3 4">
    <name type="scientific">Xylanibacter ruminicola</name>
    <name type="common">Prevotella ruminicola</name>
    <dbReference type="NCBI Taxonomy" id="839"/>
    <lineage>
        <taxon>Bacteria</taxon>
        <taxon>Pseudomonadati</taxon>
        <taxon>Bacteroidota</taxon>
        <taxon>Bacteroidia</taxon>
        <taxon>Bacteroidales</taxon>
        <taxon>Prevotellaceae</taxon>
        <taxon>Xylanibacter</taxon>
    </lineage>
</organism>